<dbReference type="InterPro" id="IPR022385">
    <property type="entry name" value="Rhs_assc_core"/>
</dbReference>
<dbReference type="NCBIfam" id="TIGR03696">
    <property type="entry name" value="Rhs_assc_core"/>
    <property type="match status" value="1"/>
</dbReference>
<accession>A0ABS4C7R4</accession>
<keyword evidence="2" id="KW-1185">Reference proteome</keyword>
<dbReference type="SUPFAM" id="SSF56399">
    <property type="entry name" value="ADP-ribosylation"/>
    <property type="match status" value="1"/>
</dbReference>
<dbReference type="InterPro" id="IPR050708">
    <property type="entry name" value="T6SS_VgrG/RHS"/>
</dbReference>
<gene>
    <name evidence="1" type="ORF">JTJ32_15080</name>
</gene>
<organism evidence="1 2">
    <name type="scientific">Pseudomonas alliivorans</name>
    <dbReference type="NCBI Taxonomy" id="2810613"/>
    <lineage>
        <taxon>Bacteria</taxon>
        <taxon>Pseudomonadati</taxon>
        <taxon>Pseudomonadota</taxon>
        <taxon>Gammaproteobacteria</taxon>
        <taxon>Pseudomonadales</taxon>
        <taxon>Pseudomonadaceae</taxon>
        <taxon>Pseudomonas</taxon>
    </lineage>
</organism>
<evidence type="ECO:0000313" key="1">
    <source>
        <dbReference type="EMBL" id="MBP0946646.1"/>
    </source>
</evidence>
<comment type="caution">
    <text evidence="1">The sequence shown here is derived from an EMBL/GenBank/DDBJ whole genome shotgun (WGS) entry which is preliminary data.</text>
</comment>
<protein>
    <submittedName>
        <fullName evidence="1">RHS repeat-associated core domain-containing protein</fullName>
    </submittedName>
</protein>
<dbReference type="PANTHER" id="PTHR32305:SF15">
    <property type="entry name" value="PROTEIN RHSA-RELATED"/>
    <property type="match status" value="1"/>
</dbReference>
<dbReference type="Gene3D" id="2.180.10.10">
    <property type="entry name" value="RHS repeat-associated core"/>
    <property type="match status" value="1"/>
</dbReference>
<reference evidence="1 2" key="1">
    <citation type="journal article" date="2022" name="Syst. Appl. Microbiol.">
        <title>Pseudomonas alliivorans sp. nov., a plant-pathogenic bacterium isolated from onion foliage in Georgia, USA.</title>
        <authorList>
            <person name="Zhao M."/>
            <person name="Tyson C."/>
            <person name="Chen H.C."/>
            <person name="Paudel S."/>
            <person name="Gitaitis R."/>
            <person name="Kvitko B."/>
            <person name="Dutta B."/>
        </authorList>
    </citation>
    <scope>NUCLEOTIDE SEQUENCE [LARGE SCALE GENOMIC DNA]</scope>
    <source>
        <strain evidence="1 2">20GA0068</strain>
    </source>
</reference>
<sequence length="371" mass="40781">MVLSAHAQRCRYLYDALDRLTTSAPADQPDVRRFYQESRLATEVEGSLKRSIFQYDDLLLAQTQVESADTTVHILATDQHRSVLQALSNSGPEPLAYTPYGHHPTEVCTASLMGFNGERRDLVTGHYLLGNGYRTFNPALMRFNSPDSLSPFGKGGVNGYAYCEQDPVNKVDPSGHVAGWALIKSMLGKIIARRGIQLEKTINRLNDIDASLNRVISGGKKARSLPDLTMFSDEFNQPKSFIGFHGSTQESGTSLKQGLDPSRMNSSAGLSGGRGFYLSLTPHIAIDFAHIALVNFPSSVPEIFGVYMSHYPARVSGVAYRYGLMGAGGLKPRNLREMEVVIQERFYKTVSIRDIRGGEAVLLPQASEAPF</sequence>
<evidence type="ECO:0000313" key="2">
    <source>
        <dbReference type="Proteomes" id="UP000673197"/>
    </source>
</evidence>
<proteinExistence type="predicted"/>
<dbReference type="RefSeq" id="WP_210042531.1">
    <property type="nucleotide sequence ID" value="NZ_JAFFZW010000005.1"/>
</dbReference>
<dbReference type="EMBL" id="JAFFZW010000005">
    <property type="protein sequence ID" value="MBP0946646.1"/>
    <property type="molecule type" value="Genomic_DNA"/>
</dbReference>
<dbReference type="PANTHER" id="PTHR32305">
    <property type="match status" value="1"/>
</dbReference>
<dbReference type="Proteomes" id="UP000673197">
    <property type="component" value="Unassembled WGS sequence"/>
</dbReference>
<name>A0ABS4C7R4_9PSED</name>